<evidence type="ECO:0000256" key="4">
    <source>
        <dbReference type="ARBA" id="ARBA00023163"/>
    </source>
</evidence>
<organism evidence="8 9">
    <name type="scientific">Rubroshorea leprosula</name>
    <dbReference type="NCBI Taxonomy" id="152421"/>
    <lineage>
        <taxon>Eukaryota</taxon>
        <taxon>Viridiplantae</taxon>
        <taxon>Streptophyta</taxon>
        <taxon>Embryophyta</taxon>
        <taxon>Tracheophyta</taxon>
        <taxon>Spermatophyta</taxon>
        <taxon>Magnoliopsida</taxon>
        <taxon>eudicotyledons</taxon>
        <taxon>Gunneridae</taxon>
        <taxon>Pentapetalae</taxon>
        <taxon>rosids</taxon>
        <taxon>malvids</taxon>
        <taxon>Malvales</taxon>
        <taxon>Dipterocarpaceae</taxon>
        <taxon>Rubroshorea</taxon>
    </lineage>
</organism>
<name>A0AAV5I1J6_9ROSI</name>
<keyword evidence="3" id="KW-0238">DNA-binding</keyword>
<evidence type="ECO:0000256" key="1">
    <source>
        <dbReference type="ARBA" id="ARBA00004123"/>
    </source>
</evidence>
<dbReference type="PANTHER" id="PTHR45959">
    <property type="entry name" value="BHLH TRANSCRIPTION FACTOR"/>
    <property type="match status" value="1"/>
</dbReference>
<dbReference type="Pfam" id="PF00010">
    <property type="entry name" value="HLH"/>
    <property type="match status" value="1"/>
</dbReference>
<evidence type="ECO:0000256" key="2">
    <source>
        <dbReference type="ARBA" id="ARBA00023015"/>
    </source>
</evidence>
<sequence length="333" mass="37358">MEIPSSKWLPEWEMEDSTLFSQYQMNPMDYCFDDNLNFQSFSSESHSSFSNINPEMSSKNISSSYNIEASQVTEEDIKRPVKQLKTSNSSWESSCVGKQIISKPSASASSQIISFENSKSSPAISQQYCGDLNYAVNYKNESTKRVGSMSRNPLHAQDHVIAERKRREKLSQRFIALSALLPGLKKADKASVLGDAIKYVKQLQERAKILEEQAAKKTMESVIFVKKTQIHADDETSSSDENFDCQPTYSSLPEIEVRVSGRDVLIRIHCEKTKGFLTNVLNEIEKLNLSVVGSNVLPFGRTTVDIAIAAQMDDEFPITAKDLVKSIRLALKT</sequence>
<dbReference type="InterPro" id="IPR052610">
    <property type="entry name" value="bHLH_transcription_regulator"/>
</dbReference>
<evidence type="ECO:0000313" key="9">
    <source>
        <dbReference type="Proteomes" id="UP001054252"/>
    </source>
</evidence>
<dbReference type="InterPro" id="IPR036638">
    <property type="entry name" value="HLH_DNA-bd_sf"/>
</dbReference>
<feature type="domain" description="BHLH" evidence="7">
    <location>
        <begin position="154"/>
        <end position="203"/>
    </location>
</feature>
<evidence type="ECO:0000256" key="5">
    <source>
        <dbReference type="ARBA" id="ARBA00023242"/>
    </source>
</evidence>
<dbReference type="PANTHER" id="PTHR45959:SF73">
    <property type="entry name" value="TRANSCRIPTION FACTOR BHLH25"/>
    <property type="match status" value="1"/>
</dbReference>
<dbReference type="InterPro" id="IPR054502">
    <property type="entry name" value="bHLH-TF_ACT-like_plant"/>
</dbReference>
<evidence type="ECO:0000256" key="6">
    <source>
        <dbReference type="SAM" id="Coils"/>
    </source>
</evidence>
<comment type="caution">
    <text evidence="8">The sequence shown here is derived from an EMBL/GenBank/DDBJ whole genome shotgun (WGS) entry which is preliminary data.</text>
</comment>
<dbReference type="CDD" id="cd11452">
    <property type="entry name" value="bHLH_AtNAI1_like"/>
    <property type="match status" value="1"/>
</dbReference>
<dbReference type="Proteomes" id="UP001054252">
    <property type="component" value="Unassembled WGS sequence"/>
</dbReference>
<proteinExistence type="predicted"/>
<accession>A0AAV5I1J6</accession>
<dbReference type="GO" id="GO:0005634">
    <property type="term" value="C:nucleus"/>
    <property type="evidence" value="ECO:0007669"/>
    <property type="project" value="UniProtKB-SubCell"/>
</dbReference>
<evidence type="ECO:0000256" key="3">
    <source>
        <dbReference type="ARBA" id="ARBA00023125"/>
    </source>
</evidence>
<keyword evidence="5" id="KW-0539">Nucleus</keyword>
<evidence type="ECO:0000313" key="8">
    <source>
        <dbReference type="EMBL" id="GKU94968.1"/>
    </source>
</evidence>
<dbReference type="AlphaFoldDB" id="A0AAV5I1J6"/>
<keyword evidence="2" id="KW-0805">Transcription regulation</keyword>
<comment type="subcellular location">
    <subcellularLocation>
        <location evidence="1">Nucleus</location>
    </subcellularLocation>
</comment>
<keyword evidence="4" id="KW-0804">Transcription</keyword>
<gene>
    <name evidence="8" type="ORF">SLEP1_g8389</name>
</gene>
<dbReference type="EMBL" id="BPVZ01000008">
    <property type="protein sequence ID" value="GKU94968.1"/>
    <property type="molecule type" value="Genomic_DNA"/>
</dbReference>
<feature type="coiled-coil region" evidence="6">
    <location>
        <begin position="193"/>
        <end position="220"/>
    </location>
</feature>
<dbReference type="GO" id="GO:0046983">
    <property type="term" value="F:protein dimerization activity"/>
    <property type="evidence" value="ECO:0007669"/>
    <property type="project" value="InterPro"/>
</dbReference>
<keyword evidence="6" id="KW-0175">Coiled coil</keyword>
<dbReference type="Pfam" id="PF22754">
    <property type="entry name" value="bHLH-TF_ACT-like_plant"/>
    <property type="match status" value="1"/>
</dbReference>
<evidence type="ECO:0000259" key="7">
    <source>
        <dbReference type="PROSITE" id="PS50888"/>
    </source>
</evidence>
<reference evidence="8 9" key="1">
    <citation type="journal article" date="2021" name="Commun. Biol.">
        <title>The genome of Shorea leprosula (Dipterocarpaceae) highlights the ecological relevance of drought in aseasonal tropical rainforests.</title>
        <authorList>
            <person name="Ng K.K.S."/>
            <person name="Kobayashi M.J."/>
            <person name="Fawcett J.A."/>
            <person name="Hatakeyama M."/>
            <person name="Paape T."/>
            <person name="Ng C.H."/>
            <person name="Ang C.C."/>
            <person name="Tnah L.H."/>
            <person name="Lee C.T."/>
            <person name="Nishiyama T."/>
            <person name="Sese J."/>
            <person name="O'Brien M.J."/>
            <person name="Copetti D."/>
            <person name="Mohd Noor M.I."/>
            <person name="Ong R.C."/>
            <person name="Putra M."/>
            <person name="Sireger I.Z."/>
            <person name="Indrioko S."/>
            <person name="Kosugi Y."/>
            <person name="Izuno A."/>
            <person name="Isagi Y."/>
            <person name="Lee S.L."/>
            <person name="Shimizu K.K."/>
        </authorList>
    </citation>
    <scope>NUCLEOTIDE SEQUENCE [LARGE SCALE GENOMIC DNA]</scope>
    <source>
        <strain evidence="8">214</strain>
    </source>
</reference>
<dbReference type="Gene3D" id="4.10.280.10">
    <property type="entry name" value="Helix-loop-helix DNA-binding domain"/>
    <property type="match status" value="1"/>
</dbReference>
<dbReference type="GO" id="GO:0080090">
    <property type="term" value="P:regulation of primary metabolic process"/>
    <property type="evidence" value="ECO:0007669"/>
    <property type="project" value="UniProtKB-ARBA"/>
</dbReference>
<keyword evidence="9" id="KW-1185">Reference proteome</keyword>
<dbReference type="SMART" id="SM00353">
    <property type="entry name" value="HLH"/>
    <property type="match status" value="1"/>
</dbReference>
<dbReference type="PROSITE" id="PS50888">
    <property type="entry name" value="BHLH"/>
    <property type="match status" value="1"/>
</dbReference>
<dbReference type="InterPro" id="IPR011598">
    <property type="entry name" value="bHLH_dom"/>
</dbReference>
<protein>
    <recommendedName>
        <fullName evidence="7">BHLH domain-containing protein</fullName>
    </recommendedName>
</protein>
<dbReference type="SUPFAM" id="SSF47459">
    <property type="entry name" value="HLH, helix-loop-helix DNA-binding domain"/>
    <property type="match status" value="1"/>
</dbReference>